<name>A0A1I1PXR6_9BACT</name>
<dbReference type="AlphaFoldDB" id="A0A1I1PXR6"/>
<evidence type="ECO:0000313" key="1">
    <source>
        <dbReference type="EMBL" id="SFD14629.1"/>
    </source>
</evidence>
<proteinExistence type="predicted"/>
<evidence type="ECO:0000313" key="2">
    <source>
        <dbReference type="Proteomes" id="UP000198598"/>
    </source>
</evidence>
<accession>A0A1I1PXR6</accession>
<sequence>MDTFPDNCEKKKMEYSLLYISAMNPLNIDILFKYLQQTLNKLHTPDSP</sequence>
<dbReference type="STRING" id="662367.SAMN05216167_103498"/>
<dbReference type="EMBL" id="FOLQ01000003">
    <property type="protein sequence ID" value="SFD14629.1"/>
    <property type="molecule type" value="Genomic_DNA"/>
</dbReference>
<protein>
    <submittedName>
        <fullName evidence="1">Uncharacterized protein</fullName>
    </submittedName>
</protein>
<dbReference type="Proteomes" id="UP000198598">
    <property type="component" value="Unassembled WGS sequence"/>
</dbReference>
<keyword evidence="2" id="KW-1185">Reference proteome</keyword>
<gene>
    <name evidence="1" type="ORF">SAMN05216167_103498</name>
</gene>
<reference evidence="1 2" key="1">
    <citation type="submission" date="2016-10" db="EMBL/GenBank/DDBJ databases">
        <authorList>
            <person name="de Groot N.N."/>
        </authorList>
    </citation>
    <scope>NUCLEOTIDE SEQUENCE [LARGE SCALE GENOMIC DNA]</scope>
    <source>
        <strain evidence="1 2">DSM 26130</strain>
    </source>
</reference>
<organism evidence="1 2">
    <name type="scientific">Spirosoma endophyticum</name>
    <dbReference type="NCBI Taxonomy" id="662367"/>
    <lineage>
        <taxon>Bacteria</taxon>
        <taxon>Pseudomonadati</taxon>
        <taxon>Bacteroidota</taxon>
        <taxon>Cytophagia</taxon>
        <taxon>Cytophagales</taxon>
        <taxon>Cytophagaceae</taxon>
        <taxon>Spirosoma</taxon>
    </lineage>
</organism>